<dbReference type="GO" id="GO:0005886">
    <property type="term" value="C:plasma membrane"/>
    <property type="evidence" value="ECO:0007669"/>
    <property type="project" value="UniProtKB-SubCell"/>
</dbReference>
<dbReference type="InterPro" id="IPR050402">
    <property type="entry name" value="OR51/52/56-like"/>
</dbReference>
<dbReference type="PANTHER" id="PTHR26450">
    <property type="entry name" value="OLFACTORY RECEPTOR 56B1-RELATED"/>
    <property type="match status" value="1"/>
</dbReference>
<dbReference type="PANTHER" id="PTHR26450:SF422">
    <property type="entry name" value="OLFACTORY RECEPTOR"/>
    <property type="match status" value="1"/>
</dbReference>
<dbReference type="Gene3D" id="1.20.1070.10">
    <property type="entry name" value="Rhodopsin 7-helix transmembrane proteins"/>
    <property type="match status" value="1"/>
</dbReference>
<evidence type="ECO:0000313" key="14">
    <source>
        <dbReference type="EMBL" id="KAK9402706.1"/>
    </source>
</evidence>
<proteinExistence type="inferred from homology"/>
<keyword evidence="10 11" id="KW-0807">Transducer</keyword>
<keyword evidence="7 11" id="KW-0297">G-protein coupled receptor</keyword>
<evidence type="ECO:0000256" key="3">
    <source>
        <dbReference type="ARBA" id="ARBA00022606"/>
    </source>
</evidence>
<evidence type="ECO:0000256" key="12">
    <source>
        <dbReference type="RuleBase" id="RU363047"/>
    </source>
</evidence>
<feature type="transmembrane region" description="Helical" evidence="12">
    <location>
        <begin position="239"/>
        <end position="257"/>
    </location>
</feature>
<keyword evidence="8 12" id="KW-0472">Membrane</keyword>
<evidence type="ECO:0000313" key="15">
    <source>
        <dbReference type="Proteomes" id="UP001474421"/>
    </source>
</evidence>
<comment type="similarity">
    <text evidence="11">Belongs to the G-protein coupled receptor 1 family.</text>
</comment>
<dbReference type="InterPro" id="IPR017452">
    <property type="entry name" value="GPCR_Rhodpsn_7TM"/>
</dbReference>
<evidence type="ECO:0000256" key="2">
    <source>
        <dbReference type="ARBA" id="ARBA00022475"/>
    </source>
</evidence>
<protein>
    <recommendedName>
        <fullName evidence="12">Olfactory receptor</fullName>
    </recommendedName>
</protein>
<dbReference type="InterPro" id="IPR000725">
    <property type="entry name" value="Olfact_rcpt"/>
</dbReference>
<dbReference type="FunFam" id="1.20.1070.10:FF:000013">
    <property type="entry name" value="Olfactory receptor"/>
    <property type="match status" value="1"/>
</dbReference>
<evidence type="ECO:0000256" key="8">
    <source>
        <dbReference type="ARBA" id="ARBA00023136"/>
    </source>
</evidence>
<evidence type="ECO:0000256" key="1">
    <source>
        <dbReference type="ARBA" id="ARBA00004651"/>
    </source>
</evidence>
<comment type="caution">
    <text evidence="14">The sequence shown here is derived from an EMBL/GenBank/DDBJ whole genome shotgun (WGS) entry which is preliminary data.</text>
</comment>
<comment type="subcellular location">
    <subcellularLocation>
        <location evidence="1 12">Cell membrane</location>
        <topology evidence="1 12">Multi-pass membrane protein</topology>
    </subcellularLocation>
</comment>
<keyword evidence="4 11" id="KW-0812">Transmembrane</keyword>
<feature type="transmembrane region" description="Helical" evidence="12">
    <location>
        <begin position="277"/>
        <end position="296"/>
    </location>
</feature>
<feature type="transmembrane region" description="Helical" evidence="12">
    <location>
        <begin position="209"/>
        <end position="227"/>
    </location>
</feature>
<dbReference type="PRINTS" id="PR00245">
    <property type="entry name" value="OLFACTORYR"/>
</dbReference>
<keyword evidence="9 11" id="KW-0675">Receptor</keyword>
<dbReference type="AlphaFoldDB" id="A0AAW1BKA4"/>
<keyword evidence="15" id="KW-1185">Reference proteome</keyword>
<name>A0AAW1BKA4_CROAD</name>
<accession>A0AAW1BKA4</accession>
<keyword evidence="3 12" id="KW-0716">Sensory transduction</keyword>
<evidence type="ECO:0000256" key="9">
    <source>
        <dbReference type="ARBA" id="ARBA00023170"/>
    </source>
</evidence>
<feature type="transmembrane region" description="Helical" evidence="12">
    <location>
        <begin position="104"/>
        <end position="122"/>
    </location>
</feature>
<evidence type="ECO:0000256" key="4">
    <source>
        <dbReference type="ARBA" id="ARBA00022692"/>
    </source>
</evidence>
<gene>
    <name evidence="14" type="ORF">NXF25_011062</name>
</gene>
<dbReference type="GO" id="GO:0004984">
    <property type="term" value="F:olfactory receptor activity"/>
    <property type="evidence" value="ECO:0007669"/>
    <property type="project" value="InterPro"/>
</dbReference>
<dbReference type="EMBL" id="JAOTOJ010000004">
    <property type="protein sequence ID" value="KAK9402706.1"/>
    <property type="molecule type" value="Genomic_DNA"/>
</dbReference>
<dbReference type="Proteomes" id="UP001474421">
    <property type="component" value="Unassembled WGS sequence"/>
</dbReference>
<evidence type="ECO:0000256" key="11">
    <source>
        <dbReference type="RuleBase" id="RU000688"/>
    </source>
</evidence>
<dbReference type="PROSITE" id="PS00237">
    <property type="entry name" value="G_PROTEIN_RECEP_F1_1"/>
    <property type="match status" value="1"/>
</dbReference>
<evidence type="ECO:0000256" key="6">
    <source>
        <dbReference type="ARBA" id="ARBA00022989"/>
    </source>
</evidence>
<dbReference type="PROSITE" id="PS50262">
    <property type="entry name" value="G_PROTEIN_RECEP_F1_2"/>
    <property type="match status" value="1"/>
</dbReference>
<dbReference type="GO" id="GO:0004930">
    <property type="term" value="F:G protein-coupled receptor activity"/>
    <property type="evidence" value="ECO:0007669"/>
    <property type="project" value="UniProtKB-KW"/>
</dbReference>
<dbReference type="InterPro" id="IPR000276">
    <property type="entry name" value="GPCR_Rhodpsn"/>
</dbReference>
<keyword evidence="5 12" id="KW-0552">Olfaction</keyword>
<dbReference type="Pfam" id="PF13853">
    <property type="entry name" value="7tm_4"/>
    <property type="match status" value="1"/>
</dbReference>
<reference evidence="14 15" key="1">
    <citation type="journal article" date="2024" name="Proc. Natl. Acad. Sci. U.S.A.">
        <title>The genetic regulatory architecture and epigenomic basis for age-related changes in rattlesnake venom.</title>
        <authorList>
            <person name="Hogan M.P."/>
            <person name="Holding M.L."/>
            <person name="Nystrom G.S."/>
            <person name="Colston T.J."/>
            <person name="Bartlett D.A."/>
            <person name="Mason A.J."/>
            <person name="Ellsworth S.A."/>
            <person name="Rautsaw R.M."/>
            <person name="Lawrence K.C."/>
            <person name="Strickland J.L."/>
            <person name="He B."/>
            <person name="Fraser P."/>
            <person name="Margres M.J."/>
            <person name="Gilbert D.M."/>
            <person name="Gibbs H.L."/>
            <person name="Parkinson C.L."/>
            <person name="Rokyta D.R."/>
        </authorList>
    </citation>
    <scope>NUCLEOTIDE SEQUENCE [LARGE SCALE GENOMIC DNA]</scope>
    <source>
        <strain evidence="14">DRR0105</strain>
    </source>
</reference>
<keyword evidence="6 12" id="KW-1133">Transmembrane helix</keyword>
<feature type="transmembrane region" description="Helical" evidence="12">
    <location>
        <begin position="142"/>
        <end position="165"/>
    </location>
</feature>
<feature type="transmembrane region" description="Helical" evidence="12">
    <location>
        <begin position="63"/>
        <end position="84"/>
    </location>
</feature>
<feature type="domain" description="G-protein coupled receptors family 1 profile" evidence="13">
    <location>
        <begin position="43"/>
        <end position="294"/>
    </location>
</feature>
<evidence type="ECO:0000256" key="7">
    <source>
        <dbReference type="ARBA" id="ARBA00023040"/>
    </source>
</evidence>
<dbReference type="PRINTS" id="PR00237">
    <property type="entry name" value="GPCRRHODOPSN"/>
</dbReference>
<evidence type="ECO:0000259" key="13">
    <source>
        <dbReference type="PROSITE" id="PS50262"/>
    </source>
</evidence>
<dbReference type="SUPFAM" id="SSF81321">
    <property type="entry name" value="Family A G protein-coupled receptor-like"/>
    <property type="match status" value="1"/>
</dbReference>
<evidence type="ECO:0000256" key="10">
    <source>
        <dbReference type="ARBA" id="ARBA00023224"/>
    </source>
</evidence>
<organism evidence="14 15">
    <name type="scientific">Crotalus adamanteus</name>
    <name type="common">Eastern diamondback rattlesnake</name>
    <dbReference type="NCBI Taxonomy" id="8729"/>
    <lineage>
        <taxon>Eukaryota</taxon>
        <taxon>Metazoa</taxon>
        <taxon>Chordata</taxon>
        <taxon>Craniata</taxon>
        <taxon>Vertebrata</taxon>
        <taxon>Euteleostomi</taxon>
        <taxon>Lepidosauria</taxon>
        <taxon>Squamata</taxon>
        <taxon>Bifurcata</taxon>
        <taxon>Unidentata</taxon>
        <taxon>Episquamata</taxon>
        <taxon>Toxicofera</taxon>
        <taxon>Serpentes</taxon>
        <taxon>Colubroidea</taxon>
        <taxon>Viperidae</taxon>
        <taxon>Crotalinae</taxon>
        <taxon>Crotalus</taxon>
    </lineage>
</organism>
<evidence type="ECO:0000256" key="5">
    <source>
        <dbReference type="ARBA" id="ARBA00022725"/>
    </source>
</evidence>
<feature type="transmembrane region" description="Helical" evidence="12">
    <location>
        <begin position="31"/>
        <end position="51"/>
    </location>
</feature>
<keyword evidence="2 12" id="KW-1003">Cell membrane</keyword>
<sequence length="321" mass="35906">MHGGTELMELIGLGKATLEESSLAVQVLPPVPFFCLFLLIVTTNSVLIYTVKTEESLHSPMCLLIALLLTVNLFGTFAILPRMLLSLLLPASHISLTECLVQMFFLYFTIFLDCNVLLMMALDRFLAICHPLRYAELMTIKLLGFLVLLSLLRGLCMVGPVVALASQVRFCRSNIISHFACEHMALMRLSCSDISVNKRAGIALRSFEFILDLSLLLASYGWIVHTALKIRSGNVRQKVFHTCGTHWIVIVISYFSRLSSSVIFRLVKSSSQDVHNLISATYLLFPWTVHPLIYGVRTKEIRGSLLKLFQKKKLAGLPKSG</sequence>